<comment type="caution">
    <text evidence="2">The sequence shown here is derived from an EMBL/GenBank/DDBJ whole genome shotgun (WGS) entry which is preliminary data.</text>
</comment>
<sequence>MFNKLRNSFPFRSGPNFLLCFLGFSGVGYFGTSYLHKQKYDHPIVQEALRILQHNEQIIQLAGYPLSLQINMGSNATQSEDVCQYSFQVVGPKGAAKVELMGQSRELQEIQNKTQYYIPSTKLMTDVMKYNKDVEALQNWKLTPDIKLWKIDHLVADIGLQGDFRIVLIDSNQVLKKDMSQIMTPPLVTDRRTLYDLKLEIDARKPKVPTTEQEIEEARRYRQQELYRKVGGVRNITLISTIIGAMAIYNYVKTNRRISVLNTQIHRQSLIIIQTNPQIKKLFGQNIQFNQQLRGGQIRDQAEFETDMYGNKAGICYVKGKKNKKTNDWEIDTIDIAIKDAQEYLVDSVFHIILKLIIFIIIKIKICDENQLAHELTYIQYKLY</sequence>
<dbReference type="Proteomes" id="UP000692954">
    <property type="component" value="Unassembled WGS sequence"/>
</dbReference>
<keyword evidence="3" id="KW-1185">Reference proteome</keyword>
<evidence type="ECO:0000313" key="2">
    <source>
        <dbReference type="EMBL" id="CAD8123553.1"/>
    </source>
</evidence>
<proteinExistence type="predicted"/>
<keyword evidence="1" id="KW-0812">Transmembrane</keyword>
<accession>A0A8S1R8C4</accession>
<reference evidence="2" key="1">
    <citation type="submission" date="2021-01" db="EMBL/GenBank/DDBJ databases">
        <authorList>
            <consortium name="Genoscope - CEA"/>
            <person name="William W."/>
        </authorList>
    </citation>
    <scope>NUCLEOTIDE SEQUENCE</scope>
</reference>
<feature type="transmembrane region" description="Helical" evidence="1">
    <location>
        <begin position="16"/>
        <end position="35"/>
    </location>
</feature>
<organism evidence="2 3">
    <name type="scientific">Paramecium sonneborni</name>
    <dbReference type="NCBI Taxonomy" id="65129"/>
    <lineage>
        <taxon>Eukaryota</taxon>
        <taxon>Sar</taxon>
        <taxon>Alveolata</taxon>
        <taxon>Ciliophora</taxon>
        <taxon>Intramacronucleata</taxon>
        <taxon>Oligohymenophorea</taxon>
        <taxon>Peniculida</taxon>
        <taxon>Parameciidae</taxon>
        <taxon>Paramecium</taxon>
    </lineage>
</organism>
<evidence type="ECO:0008006" key="4">
    <source>
        <dbReference type="Google" id="ProtNLM"/>
    </source>
</evidence>
<evidence type="ECO:0000313" key="3">
    <source>
        <dbReference type="Proteomes" id="UP000692954"/>
    </source>
</evidence>
<keyword evidence="1" id="KW-1133">Transmembrane helix</keyword>
<feature type="transmembrane region" description="Helical" evidence="1">
    <location>
        <begin position="232"/>
        <end position="252"/>
    </location>
</feature>
<keyword evidence="1" id="KW-0472">Membrane</keyword>
<dbReference type="InterPro" id="IPR014807">
    <property type="entry name" value="Coa1"/>
</dbReference>
<protein>
    <recommendedName>
        <fullName evidence="4">Transmembrane protein</fullName>
    </recommendedName>
</protein>
<dbReference type="AlphaFoldDB" id="A0A8S1R8C4"/>
<name>A0A8S1R8C4_9CILI</name>
<gene>
    <name evidence="2" type="ORF">PSON_ATCC_30995.1.T1450100</name>
</gene>
<dbReference type="OrthoDB" id="285224at2759"/>
<dbReference type="Pfam" id="PF08695">
    <property type="entry name" value="Coa1"/>
    <property type="match status" value="1"/>
</dbReference>
<dbReference type="EMBL" id="CAJJDN010000145">
    <property type="protein sequence ID" value="CAD8123553.1"/>
    <property type="molecule type" value="Genomic_DNA"/>
</dbReference>
<evidence type="ECO:0000256" key="1">
    <source>
        <dbReference type="SAM" id="Phobius"/>
    </source>
</evidence>